<sequence length="206" mass="22568">MTSVSLTRRNVAGQRALILMLHGGQEISREPVEHSSGPWRRSLVMQHAITRRAHAAGVGTWLLRYRERGWNDDAAPSPVPDARWALDQVRRELGEVPVVLVGHSMGARTSVHVADDPLVQGVVALAPWLPPEDPVTPLIGKSLAAAHGSTDQITSAKATARFVERARAHGASAEFHDMGPVGHYMLRRVRAWNEFAISRSLALLPR</sequence>
<name>A0ABP4EKV0_9ACTN</name>
<dbReference type="RefSeq" id="WP_343995972.1">
    <property type="nucleotide sequence ID" value="NZ_BAAALG010000012.1"/>
</dbReference>
<keyword evidence="2" id="KW-0378">Hydrolase</keyword>
<organism evidence="2 3">
    <name type="scientific">Nocardioides dubius</name>
    <dbReference type="NCBI Taxonomy" id="317019"/>
    <lineage>
        <taxon>Bacteria</taxon>
        <taxon>Bacillati</taxon>
        <taxon>Actinomycetota</taxon>
        <taxon>Actinomycetes</taxon>
        <taxon>Propionibacteriales</taxon>
        <taxon>Nocardioidaceae</taxon>
        <taxon>Nocardioides</taxon>
    </lineage>
</organism>
<dbReference type="Gene3D" id="3.40.50.1820">
    <property type="entry name" value="alpha/beta hydrolase"/>
    <property type="match status" value="1"/>
</dbReference>
<proteinExistence type="predicted"/>
<dbReference type="SUPFAM" id="SSF53474">
    <property type="entry name" value="alpha/beta-Hydrolases"/>
    <property type="match status" value="1"/>
</dbReference>
<dbReference type="Proteomes" id="UP001501581">
    <property type="component" value="Unassembled WGS sequence"/>
</dbReference>
<dbReference type="InterPro" id="IPR029058">
    <property type="entry name" value="AB_hydrolase_fold"/>
</dbReference>
<dbReference type="GO" id="GO:0016787">
    <property type="term" value="F:hydrolase activity"/>
    <property type="evidence" value="ECO:0007669"/>
    <property type="project" value="UniProtKB-KW"/>
</dbReference>
<dbReference type="EMBL" id="BAAALG010000012">
    <property type="protein sequence ID" value="GAA1110026.1"/>
    <property type="molecule type" value="Genomic_DNA"/>
</dbReference>
<dbReference type="Pfam" id="PF12697">
    <property type="entry name" value="Abhydrolase_6"/>
    <property type="match status" value="1"/>
</dbReference>
<reference evidence="3" key="1">
    <citation type="journal article" date="2019" name="Int. J. Syst. Evol. Microbiol.">
        <title>The Global Catalogue of Microorganisms (GCM) 10K type strain sequencing project: providing services to taxonomists for standard genome sequencing and annotation.</title>
        <authorList>
            <consortium name="The Broad Institute Genomics Platform"/>
            <consortium name="The Broad Institute Genome Sequencing Center for Infectious Disease"/>
            <person name="Wu L."/>
            <person name="Ma J."/>
        </authorList>
    </citation>
    <scope>NUCLEOTIDE SEQUENCE [LARGE SCALE GENOMIC DNA]</scope>
    <source>
        <strain evidence="3">JCM 13008</strain>
    </source>
</reference>
<evidence type="ECO:0000259" key="1">
    <source>
        <dbReference type="Pfam" id="PF12697"/>
    </source>
</evidence>
<feature type="domain" description="AB hydrolase-1" evidence="1">
    <location>
        <begin position="18"/>
        <end position="178"/>
    </location>
</feature>
<accession>A0ABP4EKV0</accession>
<comment type="caution">
    <text evidence="2">The sequence shown here is derived from an EMBL/GenBank/DDBJ whole genome shotgun (WGS) entry which is preliminary data.</text>
</comment>
<evidence type="ECO:0000313" key="3">
    <source>
        <dbReference type="Proteomes" id="UP001501581"/>
    </source>
</evidence>
<dbReference type="InterPro" id="IPR000073">
    <property type="entry name" value="AB_hydrolase_1"/>
</dbReference>
<evidence type="ECO:0000313" key="2">
    <source>
        <dbReference type="EMBL" id="GAA1110026.1"/>
    </source>
</evidence>
<keyword evidence="3" id="KW-1185">Reference proteome</keyword>
<gene>
    <name evidence="2" type="ORF">GCM10009668_33260</name>
</gene>
<protein>
    <submittedName>
        <fullName evidence="2">Alpha/beta hydrolase</fullName>
    </submittedName>
</protein>